<keyword evidence="1" id="KW-0812">Transmembrane</keyword>
<evidence type="ECO:0000256" key="1">
    <source>
        <dbReference type="SAM" id="Phobius"/>
    </source>
</evidence>
<reference evidence="2 3" key="1">
    <citation type="submission" date="2020-07" db="EMBL/GenBank/DDBJ databases">
        <title>The complete genome of Paracoccus pantotrophus ACCC 10489.</title>
        <authorList>
            <person name="Si Y."/>
        </authorList>
    </citation>
    <scope>NUCLEOTIDE SEQUENCE [LARGE SCALE GENOMIC DNA]</scope>
    <source>
        <strain evidence="2 3">ACCC10489</strain>
    </source>
</reference>
<accession>A0A7H9BQN3</accession>
<keyword evidence="1" id="KW-0472">Membrane</keyword>
<sequence>MPDTPNGLLSLIQSGWTQIMAIVGIIWWSRKIDLRTKDHADRLDRHEARLRGIEQQAQAQAILQARIEEALSGIKITLDRIYSQIHDRK</sequence>
<organism evidence="2 3">
    <name type="scientific">Paracoccus pantotrophus</name>
    <name type="common">Thiosphaera pantotropha</name>
    <dbReference type="NCBI Taxonomy" id="82367"/>
    <lineage>
        <taxon>Bacteria</taxon>
        <taxon>Pseudomonadati</taxon>
        <taxon>Pseudomonadota</taxon>
        <taxon>Alphaproteobacteria</taxon>
        <taxon>Rhodobacterales</taxon>
        <taxon>Paracoccaceae</taxon>
        <taxon>Paracoccus</taxon>
    </lineage>
</organism>
<keyword evidence="1" id="KW-1133">Transmembrane helix</keyword>
<protein>
    <submittedName>
        <fullName evidence="2">Uncharacterized protein</fullName>
    </submittedName>
</protein>
<proteinExistence type="predicted"/>
<name>A0A7H9BQN3_PARPN</name>
<dbReference type="RefSeq" id="WP_179921153.1">
    <property type="nucleotide sequence ID" value="NZ_CP058689.1"/>
</dbReference>
<gene>
    <name evidence="2" type="ORF">HYQ43_04700</name>
</gene>
<evidence type="ECO:0000313" key="3">
    <source>
        <dbReference type="Proteomes" id="UP000509322"/>
    </source>
</evidence>
<dbReference type="AlphaFoldDB" id="A0A7H9BQN3"/>
<evidence type="ECO:0000313" key="2">
    <source>
        <dbReference type="EMBL" id="QLH13582.1"/>
    </source>
</evidence>
<feature type="transmembrane region" description="Helical" evidence="1">
    <location>
        <begin position="6"/>
        <end position="28"/>
    </location>
</feature>
<dbReference type="Proteomes" id="UP000509322">
    <property type="component" value="Chromosome 1"/>
</dbReference>
<dbReference type="EMBL" id="CP058689">
    <property type="protein sequence ID" value="QLH13582.1"/>
    <property type="molecule type" value="Genomic_DNA"/>
</dbReference>